<dbReference type="Pfam" id="PF04816">
    <property type="entry name" value="TrmK"/>
    <property type="match status" value="1"/>
</dbReference>
<gene>
    <name evidence="1" type="primary">trmK_2</name>
    <name evidence="1" type="ORF">SDC9_32791</name>
</gene>
<dbReference type="AlphaFoldDB" id="A0A644V658"/>
<dbReference type="InterPro" id="IPR029063">
    <property type="entry name" value="SAM-dependent_MTases_sf"/>
</dbReference>
<dbReference type="GO" id="GO:0160105">
    <property type="term" value="F:tRNA (adenine(22)-N1)-methyltransferase activity"/>
    <property type="evidence" value="ECO:0007669"/>
    <property type="project" value="UniProtKB-EC"/>
</dbReference>
<keyword evidence="1" id="KW-0489">Methyltransferase</keyword>
<name>A0A644V658_9ZZZZ</name>
<dbReference type="PANTHER" id="PTHR38451">
    <property type="entry name" value="TRNA (ADENINE(22)-N(1))-METHYLTRANSFERASE"/>
    <property type="match status" value="1"/>
</dbReference>
<dbReference type="SUPFAM" id="SSF53335">
    <property type="entry name" value="S-adenosyl-L-methionine-dependent methyltransferases"/>
    <property type="match status" value="1"/>
</dbReference>
<sequence>MSFGSRLNAIGKWIPNGRRIVDVGTDHAYLPVLLVQEGKITGAIAVDIAEGPCAAAQRTVDLYGLGNIIEVRCGDGLSVVDPGEADVAAIAGMGGVTMIDILEKSKAVVESLERLVLQPMNGAELLRSWLLQHNWHLHAEDLIPEGDKLYEVIVAEKGQGEKQLDDVYYEVGPLLLAAHHPLLAQHIKRLMDRYASLLIAMDNSDDAKHSEKYQEFLRRKNKLEELYYENYSS</sequence>
<organism evidence="1">
    <name type="scientific">bioreactor metagenome</name>
    <dbReference type="NCBI Taxonomy" id="1076179"/>
    <lineage>
        <taxon>unclassified sequences</taxon>
        <taxon>metagenomes</taxon>
        <taxon>ecological metagenomes</taxon>
    </lineage>
</organism>
<accession>A0A644V658</accession>
<keyword evidence="1" id="KW-0808">Transferase</keyword>
<evidence type="ECO:0000313" key="1">
    <source>
        <dbReference type="EMBL" id="MPL86804.1"/>
    </source>
</evidence>
<dbReference type="GO" id="GO:0032259">
    <property type="term" value="P:methylation"/>
    <property type="evidence" value="ECO:0007669"/>
    <property type="project" value="UniProtKB-KW"/>
</dbReference>
<dbReference type="InterPro" id="IPR006901">
    <property type="entry name" value="TrmK"/>
</dbReference>
<dbReference type="PANTHER" id="PTHR38451:SF1">
    <property type="entry name" value="TRNA (ADENINE(22)-N(1))-METHYLTRANSFERASE"/>
    <property type="match status" value="1"/>
</dbReference>
<proteinExistence type="predicted"/>
<comment type="caution">
    <text evidence="1">The sequence shown here is derived from an EMBL/GenBank/DDBJ whole genome shotgun (WGS) entry which is preliminary data.</text>
</comment>
<reference evidence="1" key="1">
    <citation type="submission" date="2019-08" db="EMBL/GenBank/DDBJ databases">
        <authorList>
            <person name="Kucharzyk K."/>
            <person name="Murdoch R.W."/>
            <person name="Higgins S."/>
            <person name="Loffler F."/>
        </authorList>
    </citation>
    <scope>NUCLEOTIDE SEQUENCE</scope>
</reference>
<dbReference type="Gene3D" id="3.40.50.150">
    <property type="entry name" value="Vaccinia Virus protein VP39"/>
    <property type="match status" value="1"/>
</dbReference>
<dbReference type="EC" id="2.1.1.217" evidence="1"/>
<protein>
    <submittedName>
        <fullName evidence="1">tRNA (Adenine(22)-N(1))-methyltransferase</fullName>
        <ecNumber evidence="1">2.1.1.217</ecNumber>
    </submittedName>
</protein>
<dbReference type="EMBL" id="VSSQ01000227">
    <property type="protein sequence ID" value="MPL86804.1"/>
    <property type="molecule type" value="Genomic_DNA"/>
</dbReference>
<dbReference type="PIRSF" id="PIRSF018637">
    <property type="entry name" value="TrmK"/>
    <property type="match status" value="1"/>
</dbReference>